<dbReference type="PANTHER" id="PTHR47640">
    <property type="entry name" value="TRNA SELENOCYSTEINE 1-ASSOCIATED PROTEIN 1-RELATED-RELATED"/>
    <property type="match status" value="1"/>
</dbReference>
<dbReference type="SUPFAM" id="SSF54928">
    <property type="entry name" value="RNA-binding domain, RBD"/>
    <property type="match status" value="3"/>
</dbReference>
<reference evidence="5 6" key="1">
    <citation type="journal article" date="2021" name="BMC Genomics">
        <title>Datura genome reveals duplications of psychoactive alkaloid biosynthetic genes and high mutation rate following tissue culture.</title>
        <authorList>
            <person name="Rajewski A."/>
            <person name="Carter-House D."/>
            <person name="Stajich J."/>
            <person name="Litt A."/>
        </authorList>
    </citation>
    <scope>NUCLEOTIDE SEQUENCE [LARGE SCALE GENOMIC DNA]</scope>
    <source>
        <strain evidence="5">AR-01</strain>
    </source>
</reference>
<feature type="domain" description="RRM" evidence="4">
    <location>
        <begin position="183"/>
        <end position="262"/>
    </location>
</feature>
<dbReference type="Gene3D" id="3.30.70.330">
    <property type="match status" value="3"/>
</dbReference>
<feature type="domain" description="RRM" evidence="4">
    <location>
        <begin position="80"/>
        <end position="160"/>
    </location>
</feature>
<dbReference type="PROSITE" id="PS50102">
    <property type="entry name" value="RRM"/>
    <property type="match status" value="3"/>
</dbReference>
<name>A0ABS8V3K8_DATST</name>
<dbReference type="EMBL" id="JACEIK010003255">
    <property type="protein sequence ID" value="MCD9640987.1"/>
    <property type="molecule type" value="Genomic_DNA"/>
</dbReference>
<comment type="caution">
    <text evidence="5">The sequence shown here is derived from an EMBL/GenBank/DDBJ whole genome shotgun (WGS) entry which is preliminary data.</text>
</comment>
<keyword evidence="6" id="KW-1185">Reference proteome</keyword>
<dbReference type="InterPro" id="IPR035979">
    <property type="entry name" value="RBD_domain_sf"/>
</dbReference>
<organism evidence="5 6">
    <name type="scientific">Datura stramonium</name>
    <name type="common">Jimsonweed</name>
    <name type="synonym">Common thornapple</name>
    <dbReference type="NCBI Taxonomy" id="4076"/>
    <lineage>
        <taxon>Eukaryota</taxon>
        <taxon>Viridiplantae</taxon>
        <taxon>Streptophyta</taxon>
        <taxon>Embryophyta</taxon>
        <taxon>Tracheophyta</taxon>
        <taxon>Spermatophyta</taxon>
        <taxon>Magnoliopsida</taxon>
        <taxon>eudicotyledons</taxon>
        <taxon>Gunneridae</taxon>
        <taxon>Pentapetalae</taxon>
        <taxon>asterids</taxon>
        <taxon>lamiids</taxon>
        <taxon>Solanales</taxon>
        <taxon>Solanaceae</taxon>
        <taxon>Solanoideae</taxon>
        <taxon>Datureae</taxon>
        <taxon>Datura</taxon>
    </lineage>
</organism>
<dbReference type="InterPro" id="IPR050825">
    <property type="entry name" value="RBM42_RBP45_47-like"/>
</dbReference>
<evidence type="ECO:0000256" key="2">
    <source>
        <dbReference type="ARBA" id="ARBA00022884"/>
    </source>
</evidence>
<sequence>MNGDMNQQQQLQQQQQQQWMAMRQYQQQWMAMQQYPPAAAMVMQQHMMYGQQYMPYYHQQQQQQQKQQIQIQQSSTEDNRTIWIGDLQQWMDEGYLHSCFAQAGEVISVKVIRNKQTGQSERYGFVEFNTHEAAEKVLQSYNGTMMPNAEQPFRLNWSAFSTGEKRADAGAGSGSGSGSGSDLSIFVGDLASDVTDTMLRDTFSSRYPSVKGAKVVIDSNTGRSKGYGFVRFDDESERTRAMTEMNGIYCSSRAMRIGVATPKKPSAMQQYSSQAVILAGGHASNGAATQTSQSDNDLSNTTVFVGGLDSDVTDEELRQSFSQIGNVVSVKIPAGKGCGFVQFSDRSTAEEAIQKLNGAVIGTQTVRLSWGRNPANKQFRTDSGSQWNGGYYGRQNYGGYGYGASQSQDSMYAAGAAYGASSNGYGNHQQPVS</sequence>
<dbReference type="PANTHER" id="PTHR47640:SF9">
    <property type="entry name" value="POLYADENYLATE-BINDING PROTEIN RBP47B"/>
    <property type="match status" value="1"/>
</dbReference>
<evidence type="ECO:0000259" key="4">
    <source>
        <dbReference type="PROSITE" id="PS50102"/>
    </source>
</evidence>
<dbReference type="InterPro" id="IPR000504">
    <property type="entry name" value="RRM_dom"/>
</dbReference>
<evidence type="ECO:0000313" key="6">
    <source>
        <dbReference type="Proteomes" id="UP000823775"/>
    </source>
</evidence>
<dbReference type="CDD" id="cd12344">
    <property type="entry name" value="RRM1_SECp43_like"/>
    <property type="match status" value="1"/>
</dbReference>
<accession>A0ABS8V3K8</accession>
<proteinExistence type="predicted"/>
<evidence type="ECO:0000256" key="1">
    <source>
        <dbReference type="ARBA" id="ARBA00022664"/>
    </source>
</evidence>
<dbReference type="InterPro" id="IPR012677">
    <property type="entry name" value="Nucleotide-bd_a/b_plait_sf"/>
</dbReference>
<gene>
    <name evidence="5" type="primary">RBP47_1</name>
    <name evidence="5" type="ORF">HAX54_026783</name>
</gene>
<protein>
    <submittedName>
        <fullName evidence="5">Polyadenylate-binding protein rbp47</fullName>
    </submittedName>
</protein>
<feature type="domain" description="RRM" evidence="4">
    <location>
        <begin position="301"/>
        <end position="373"/>
    </location>
</feature>
<dbReference type="CDD" id="cd12345">
    <property type="entry name" value="RRM2_SECp43_like"/>
    <property type="match status" value="1"/>
</dbReference>
<evidence type="ECO:0000313" key="5">
    <source>
        <dbReference type="EMBL" id="MCD9640987.1"/>
    </source>
</evidence>
<dbReference type="SMART" id="SM00360">
    <property type="entry name" value="RRM"/>
    <property type="match status" value="3"/>
</dbReference>
<evidence type="ECO:0000256" key="3">
    <source>
        <dbReference type="PROSITE-ProRule" id="PRU00176"/>
    </source>
</evidence>
<dbReference type="Proteomes" id="UP000823775">
    <property type="component" value="Unassembled WGS sequence"/>
</dbReference>
<keyword evidence="2 3" id="KW-0694">RNA-binding</keyword>
<keyword evidence="1" id="KW-0507">mRNA processing</keyword>
<dbReference type="Pfam" id="PF00076">
    <property type="entry name" value="RRM_1"/>
    <property type="match status" value="3"/>
</dbReference>